<accession>A0A1Y2JGU5</accession>
<name>A0A1Y2JGU5_BRAJP</name>
<gene>
    <name evidence="1" type="ORF">BSZ19_35225</name>
</gene>
<protein>
    <submittedName>
        <fullName evidence="1">Uncharacterized protein</fullName>
    </submittedName>
</protein>
<evidence type="ECO:0000313" key="2">
    <source>
        <dbReference type="Proteomes" id="UP000193335"/>
    </source>
</evidence>
<sequence>MQRDGDSMIAFIFANRKITRKREIESILNALDVLTFQRAVAIANRLPQDHLDELAIEEANYRRRARELGAVRL</sequence>
<dbReference type="EMBL" id="NAFL01000276">
    <property type="protein sequence ID" value="OSJ26523.1"/>
    <property type="molecule type" value="Genomic_DNA"/>
</dbReference>
<comment type="caution">
    <text evidence="1">The sequence shown here is derived from an EMBL/GenBank/DDBJ whole genome shotgun (WGS) entry which is preliminary data.</text>
</comment>
<reference evidence="1 2" key="1">
    <citation type="submission" date="2017-03" db="EMBL/GenBank/DDBJ databases">
        <title>Whole genome sequences of fourteen strains of Bradyrhizobium canariense and one strain of Bradyrhizobium japonicum isolated from Lupinus (Papilionoideae: Genisteae) species in Algeria.</title>
        <authorList>
            <person name="Crovadore J."/>
            <person name="Chekireb D."/>
            <person name="Brachmann A."/>
            <person name="Chablais R."/>
            <person name="Cochard B."/>
            <person name="Lefort F."/>
        </authorList>
    </citation>
    <scope>NUCLEOTIDE SEQUENCE [LARGE SCALE GENOMIC DNA]</scope>
    <source>
        <strain evidence="1 2">UBMA197</strain>
    </source>
</reference>
<organism evidence="1 2">
    <name type="scientific">Bradyrhizobium japonicum</name>
    <dbReference type="NCBI Taxonomy" id="375"/>
    <lineage>
        <taxon>Bacteria</taxon>
        <taxon>Pseudomonadati</taxon>
        <taxon>Pseudomonadota</taxon>
        <taxon>Alphaproteobacteria</taxon>
        <taxon>Hyphomicrobiales</taxon>
        <taxon>Nitrobacteraceae</taxon>
        <taxon>Bradyrhizobium</taxon>
    </lineage>
</organism>
<evidence type="ECO:0000313" key="1">
    <source>
        <dbReference type="EMBL" id="OSJ26523.1"/>
    </source>
</evidence>
<proteinExistence type="predicted"/>
<dbReference type="AlphaFoldDB" id="A0A1Y2JGU5"/>
<dbReference type="Proteomes" id="UP000193335">
    <property type="component" value="Unassembled WGS sequence"/>
</dbReference>